<keyword evidence="5" id="KW-0472">Membrane</keyword>
<sequence length="525" mass="58862">MPDQNFPPVEDKNFNPPWQEDREEELPAAPVQETPKAEASQTVFSPAADLNQLPASPAEEKTDFNSPPEPTVVPSSPEAEKKAEAFLSQDESFSLQAKAGGGFKKLLLFLLILGLIVGLVFLVLKVVLPRFQKPKEVTLTYWGLWEPENLMRGLITEWESKNPNIKINYSQQSPKEYRERLQSALARNEGPDIFRFHITWVPMLKNELEAIPAEVMSASEFENNFYPVVKENLRSGSAFLGLPLQVDTLALFYNQQIFQAAGKTPPTTWDQLRQTALDLTVRDETGRIQTAGVALGTTDNVEHWPDVLGLMMLQNGVSLSQPSGNLAEDALTFYTIFSAVDRVWDETLPNSTLAFAGGKVAMSFGFAWDVFEIKNINPDLNFQIAPVPQLPGTDIAWASFWVEGVAKRSQHQKEAWQFLQFLSSQETLQKLYQVQSQVRFFGELYPYPSMANLLASNSLVVPFINQASKAKTWYLCSRTFDNGLNDRMIKYFEDAVNAVNNQNSVSEALKTTSQGVTQLLSQYGL</sequence>
<gene>
    <name evidence="6" type="ORF">COT04_00345</name>
</gene>
<evidence type="ECO:0000256" key="2">
    <source>
        <dbReference type="ARBA" id="ARBA00022448"/>
    </source>
</evidence>
<dbReference type="PANTHER" id="PTHR43649">
    <property type="entry name" value="ARABINOSE-BINDING PROTEIN-RELATED"/>
    <property type="match status" value="1"/>
</dbReference>
<evidence type="ECO:0000256" key="4">
    <source>
        <dbReference type="SAM" id="MobiDB-lite"/>
    </source>
</evidence>
<proteinExistence type="inferred from homology"/>
<comment type="caution">
    <text evidence="6">The sequence shown here is derived from an EMBL/GenBank/DDBJ whole genome shotgun (WGS) entry which is preliminary data.</text>
</comment>
<dbReference type="InterPro" id="IPR006059">
    <property type="entry name" value="SBP"/>
</dbReference>
<comment type="similarity">
    <text evidence="1">Belongs to the bacterial solute-binding protein 1 family.</text>
</comment>
<evidence type="ECO:0008006" key="8">
    <source>
        <dbReference type="Google" id="ProtNLM"/>
    </source>
</evidence>
<dbReference type="SUPFAM" id="SSF53850">
    <property type="entry name" value="Periplasmic binding protein-like II"/>
    <property type="match status" value="1"/>
</dbReference>
<evidence type="ECO:0000256" key="1">
    <source>
        <dbReference type="ARBA" id="ARBA00008520"/>
    </source>
</evidence>
<keyword evidence="5" id="KW-0812">Transmembrane</keyword>
<dbReference type="Gene3D" id="3.40.190.10">
    <property type="entry name" value="Periplasmic binding protein-like II"/>
    <property type="match status" value="1"/>
</dbReference>
<dbReference type="InterPro" id="IPR050490">
    <property type="entry name" value="Bact_solute-bd_prot1"/>
</dbReference>
<dbReference type="PANTHER" id="PTHR43649:SF34">
    <property type="entry name" value="ABC TRANSPORTER PERIPLASMIC-BINDING PROTEIN YCJN-RELATED"/>
    <property type="match status" value="1"/>
</dbReference>
<keyword evidence="5" id="KW-1133">Transmembrane helix</keyword>
<organism evidence="6 7">
    <name type="scientific">Candidatus Shapirobacteria bacterium CG07_land_8_20_14_0_80_39_12</name>
    <dbReference type="NCBI Taxonomy" id="1974480"/>
    <lineage>
        <taxon>Bacteria</taxon>
        <taxon>Candidatus Shapironibacteriota</taxon>
    </lineage>
</organism>
<dbReference type="Proteomes" id="UP000229559">
    <property type="component" value="Unassembled WGS sequence"/>
</dbReference>
<feature type="region of interest" description="Disordered" evidence="4">
    <location>
        <begin position="1"/>
        <end position="81"/>
    </location>
</feature>
<accession>A0A2M6YQF4</accession>
<evidence type="ECO:0000313" key="6">
    <source>
        <dbReference type="EMBL" id="PIU33376.1"/>
    </source>
</evidence>
<protein>
    <recommendedName>
        <fullName evidence="8">ABC transporter substrate-binding protein</fullName>
    </recommendedName>
</protein>
<dbReference type="Pfam" id="PF01547">
    <property type="entry name" value="SBP_bac_1"/>
    <property type="match status" value="1"/>
</dbReference>
<feature type="transmembrane region" description="Helical" evidence="5">
    <location>
        <begin position="106"/>
        <end position="128"/>
    </location>
</feature>
<keyword evidence="2" id="KW-0813">Transport</keyword>
<evidence type="ECO:0000256" key="5">
    <source>
        <dbReference type="SAM" id="Phobius"/>
    </source>
</evidence>
<evidence type="ECO:0000256" key="3">
    <source>
        <dbReference type="ARBA" id="ARBA00022729"/>
    </source>
</evidence>
<keyword evidence="3" id="KW-0732">Signal</keyword>
<dbReference type="AlphaFoldDB" id="A0A2M6YQF4"/>
<evidence type="ECO:0000313" key="7">
    <source>
        <dbReference type="Proteomes" id="UP000229559"/>
    </source>
</evidence>
<dbReference type="EMBL" id="PEXA01000011">
    <property type="protein sequence ID" value="PIU33376.1"/>
    <property type="molecule type" value="Genomic_DNA"/>
</dbReference>
<name>A0A2M6YQF4_9BACT</name>
<reference evidence="7" key="1">
    <citation type="submission" date="2017-09" db="EMBL/GenBank/DDBJ databases">
        <title>Depth-based differentiation of microbial function through sediment-hosted aquifers and enrichment of novel symbionts in the deep terrestrial subsurface.</title>
        <authorList>
            <person name="Probst A.J."/>
            <person name="Ladd B."/>
            <person name="Jarett J.K."/>
            <person name="Geller-Mcgrath D.E."/>
            <person name="Sieber C.M.K."/>
            <person name="Emerson J.B."/>
            <person name="Anantharaman K."/>
            <person name="Thomas B.C."/>
            <person name="Malmstrom R."/>
            <person name="Stieglmeier M."/>
            <person name="Klingl A."/>
            <person name="Woyke T."/>
            <person name="Ryan C.M."/>
            <person name="Banfield J.F."/>
        </authorList>
    </citation>
    <scope>NUCLEOTIDE SEQUENCE [LARGE SCALE GENOMIC DNA]</scope>
</reference>